<dbReference type="AlphaFoldDB" id="A0A6A6IA82"/>
<keyword evidence="1" id="KW-1133">Transmembrane helix</keyword>
<reference evidence="2" key="1">
    <citation type="journal article" date="2020" name="Stud. Mycol.">
        <title>101 Dothideomycetes genomes: a test case for predicting lifestyles and emergence of pathogens.</title>
        <authorList>
            <person name="Haridas S."/>
            <person name="Albert R."/>
            <person name="Binder M."/>
            <person name="Bloem J."/>
            <person name="Labutti K."/>
            <person name="Salamov A."/>
            <person name="Andreopoulos B."/>
            <person name="Baker S."/>
            <person name="Barry K."/>
            <person name="Bills G."/>
            <person name="Bluhm B."/>
            <person name="Cannon C."/>
            <person name="Castanera R."/>
            <person name="Culley D."/>
            <person name="Daum C."/>
            <person name="Ezra D."/>
            <person name="Gonzalez J."/>
            <person name="Henrissat B."/>
            <person name="Kuo A."/>
            <person name="Liang C."/>
            <person name="Lipzen A."/>
            <person name="Lutzoni F."/>
            <person name="Magnuson J."/>
            <person name="Mondo S."/>
            <person name="Nolan M."/>
            <person name="Ohm R."/>
            <person name="Pangilinan J."/>
            <person name="Park H.-J."/>
            <person name="Ramirez L."/>
            <person name="Alfaro M."/>
            <person name="Sun H."/>
            <person name="Tritt A."/>
            <person name="Yoshinaga Y."/>
            <person name="Zwiers L.-H."/>
            <person name="Turgeon B."/>
            <person name="Goodwin S."/>
            <person name="Spatafora J."/>
            <person name="Crous P."/>
            <person name="Grigoriev I."/>
        </authorList>
    </citation>
    <scope>NUCLEOTIDE SEQUENCE</scope>
    <source>
        <strain evidence="2">CBS 122368</strain>
    </source>
</reference>
<keyword evidence="3" id="KW-1185">Reference proteome</keyword>
<organism evidence="2 3">
    <name type="scientific">Trematosphaeria pertusa</name>
    <dbReference type="NCBI Taxonomy" id="390896"/>
    <lineage>
        <taxon>Eukaryota</taxon>
        <taxon>Fungi</taxon>
        <taxon>Dikarya</taxon>
        <taxon>Ascomycota</taxon>
        <taxon>Pezizomycotina</taxon>
        <taxon>Dothideomycetes</taxon>
        <taxon>Pleosporomycetidae</taxon>
        <taxon>Pleosporales</taxon>
        <taxon>Massarineae</taxon>
        <taxon>Trematosphaeriaceae</taxon>
        <taxon>Trematosphaeria</taxon>
    </lineage>
</organism>
<name>A0A6A6IA82_9PLEO</name>
<evidence type="ECO:0000313" key="2">
    <source>
        <dbReference type="EMBL" id="KAF2247291.1"/>
    </source>
</evidence>
<gene>
    <name evidence="2" type="ORF">BU26DRAFT_345658</name>
</gene>
<feature type="transmembrane region" description="Helical" evidence="1">
    <location>
        <begin position="48"/>
        <end position="66"/>
    </location>
</feature>
<sequence length="94" mass="10361">MDECLRGASGAVMMNGHDGLCFVTGSWLGHLWANCHSFRYDTSSYRRILCSVGTIALVQLTISLLADNYLLFYAHPPTPSHHAPSLSPQPRRAT</sequence>
<dbReference type="Proteomes" id="UP000800094">
    <property type="component" value="Unassembled WGS sequence"/>
</dbReference>
<protein>
    <submittedName>
        <fullName evidence="2">Uncharacterized protein</fullName>
    </submittedName>
</protein>
<dbReference type="EMBL" id="ML987197">
    <property type="protein sequence ID" value="KAF2247291.1"/>
    <property type="molecule type" value="Genomic_DNA"/>
</dbReference>
<keyword evidence="1" id="KW-0472">Membrane</keyword>
<proteinExistence type="predicted"/>
<keyword evidence="1" id="KW-0812">Transmembrane</keyword>
<evidence type="ECO:0000256" key="1">
    <source>
        <dbReference type="SAM" id="Phobius"/>
    </source>
</evidence>
<dbReference type="RefSeq" id="XP_033682295.1">
    <property type="nucleotide sequence ID" value="XM_033822376.1"/>
</dbReference>
<dbReference type="GeneID" id="54575706"/>
<accession>A0A6A6IA82</accession>
<evidence type="ECO:0000313" key="3">
    <source>
        <dbReference type="Proteomes" id="UP000800094"/>
    </source>
</evidence>